<dbReference type="Proteomes" id="UP000002484">
    <property type="component" value="Chromosome"/>
</dbReference>
<dbReference type="Gene3D" id="1.10.260.40">
    <property type="entry name" value="lambda repressor-like DNA-binding domains"/>
    <property type="match status" value="1"/>
</dbReference>
<dbReference type="STRING" id="298654.FraEuI1c_0646"/>
<dbReference type="InterPro" id="IPR043917">
    <property type="entry name" value="DUF5753"/>
</dbReference>
<protein>
    <submittedName>
        <fullName evidence="2">Helix-turn-helix domain protein</fullName>
    </submittedName>
</protein>
<reference evidence="2 3" key="1">
    <citation type="submission" date="2010-10" db="EMBL/GenBank/DDBJ databases">
        <title>Complete sequence of Frankia sp. EuI1c.</title>
        <authorList>
            <consortium name="US DOE Joint Genome Institute"/>
            <person name="Lucas S."/>
            <person name="Copeland A."/>
            <person name="Lapidus A."/>
            <person name="Cheng J.-F."/>
            <person name="Bruce D."/>
            <person name="Goodwin L."/>
            <person name="Pitluck S."/>
            <person name="Chertkov O."/>
            <person name="Detter J.C."/>
            <person name="Han C."/>
            <person name="Tapia R."/>
            <person name="Land M."/>
            <person name="Hauser L."/>
            <person name="Jeffries C."/>
            <person name="Kyrpides N."/>
            <person name="Ivanova N."/>
            <person name="Mikhailova N."/>
            <person name="Beauchemin N."/>
            <person name="Sen A."/>
            <person name="Sur S.A."/>
            <person name="Gtari M."/>
            <person name="Wall L."/>
            <person name="Tisa L."/>
            <person name="Woyke T."/>
        </authorList>
    </citation>
    <scope>NUCLEOTIDE SEQUENCE [LARGE SCALE GENOMIC DNA]</scope>
    <source>
        <strain evidence="3">DSM 45817 / CECT 9037 / EuI1c</strain>
    </source>
</reference>
<evidence type="ECO:0000313" key="3">
    <source>
        <dbReference type="Proteomes" id="UP000002484"/>
    </source>
</evidence>
<dbReference type="SMART" id="SM00530">
    <property type="entry name" value="HTH_XRE"/>
    <property type="match status" value="1"/>
</dbReference>
<dbReference type="OrthoDB" id="5177725at2"/>
<keyword evidence="3" id="KW-1185">Reference proteome</keyword>
<dbReference type="eggNOG" id="COG1396">
    <property type="taxonomic scope" value="Bacteria"/>
</dbReference>
<dbReference type="InterPro" id="IPR010982">
    <property type="entry name" value="Lambda_DNA-bd_dom_sf"/>
</dbReference>
<dbReference type="PROSITE" id="PS50943">
    <property type="entry name" value="HTH_CROC1"/>
    <property type="match status" value="1"/>
</dbReference>
<evidence type="ECO:0000313" key="2">
    <source>
        <dbReference type="EMBL" id="ADP78724.1"/>
    </source>
</evidence>
<organism evidence="2 3">
    <name type="scientific">Pseudofrankia inefficax (strain DSM 45817 / CECT 9037 / DDB 130130 / EuI1c)</name>
    <name type="common">Frankia inefficax</name>
    <dbReference type="NCBI Taxonomy" id="298654"/>
    <lineage>
        <taxon>Bacteria</taxon>
        <taxon>Bacillati</taxon>
        <taxon>Actinomycetota</taxon>
        <taxon>Actinomycetes</taxon>
        <taxon>Frankiales</taxon>
        <taxon>Frankiaceae</taxon>
        <taxon>Pseudofrankia</taxon>
    </lineage>
</organism>
<dbReference type="Pfam" id="PF13560">
    <property type="entry name" value="HTH_31"/>
    <property type="match status" value="1"/>
</dbReference>
<dbReference type="InParanoid" id="E3JCM8"/>
<dbReference type="RefSeq" id="WP_013421846.1">
    <property type="nucleotide sequence ID" value="NC_014666.1"/>
</dbReference>
<dbReference type="EMBL" id="CP002299">
    <property type="protein sequence ID" value="ADP78724.1"/>
    <property type="molecule type" value="Genomic_DNA"/>
</dbReference>
<dbReference type="CDD" id="cd00093">
    <property type="entry name" value="HTH_XRE"/>
    <property type="match status" value="1"/>
</dbReference>
<dbReference type="InterPro" id="IPR001387">
    <property type="entry name" value="Cro/C1-type_HTH"/>
</dbReference>
<accession>E3JCM8</accession>
<feature type="domain" description="HTH cro/C1-type" evidence="1">
    <location>
        <begin position="19"/>
        <end position="73"/>
    </location>
</feature>
<proteinExistence type="predicted"/>
<dbReference type="Pfam" id="PF19054">
    <property type="entry name" value="DUF5753"/>
    <property type="match status" value="1"/>
</dbReference>
<name>E3JCM8_PSEI1</name>
<evidence type="ECO:0000259" key="1">
    <source>
        <dbReference type="PROSITE" id="PS50943"/>
    </source>
</evidence>
<dbReference type="GO" id="GO:0003677">
    <property type="term" value="F:DNA binding"/>
    <property type="evidence" value="ECO:0007669"/>
    <property type="project" value="InterPro"/>
</dbReference>
<gene>
    <name evidence="2" type="ordered locus">FraEuI1c_0646</name>
</gene>
<sequence length="297" mass="33784">MPEYSPDPAVQRRRLRSELRKAREAAGKTQKAVAEEMDWSPSKLIRIETGLVNISTNDLRALLQSYDVSADRIPGLIETAKAAREQTPWNAYRGVASPELIAFLGYESSASIIRYFEPVLVPGLLQTEEYARVVISTILEQPPESQDVNDLVELRVDRQERVLHGGSPPECHFLLDEPVILRAVGGKDVMRRQLRHLREQMEQSNITVRVVPLSYGLYEHVRVPYTLLEFPDPADEDVLYLEDAVDELIVRENSLDETTKITPITPAHYLQHFWEFEQEIDKASAPAAIERAIALFE</sequence>
<dbReference type="KEGG" id="fri:FraEuI1c_0646"/>
<dbReference type="SUPFAM" id="SSF47413">
    <property type="entry name" value="lambda repressor-like DNA-binding domains"/>
    <property type="match status" value="1"/>
</dbReference>
<dbReference type="AlphaFoldDB" id="E3JCM8"/>
<dbReference type="HOGENOM" id="CLU_055817_1_0_11"/>